<dbReference type="RefSeq" id="XP_023094217.1">
    <property type="nucleotide sequence ID" value="XM_023233611.1"/>
</dbReference>
<sequence>MITLLIPDCRIRTFRRWVSFLANVFELYELLLHWIVFQSPSNLLKKPWKMVHRVIGLIWRTGLSFLTEKPSYVKFNRAVPTPLMLPASHGRNNLSADSPCVDRNHKHKTFRYPTRAQIISGVEPWLRMKLDNTRSRNDKTDGTSEEPCPYVMASTDLLSLGMSHFLDSEYWPMIDDGFRPSSDIDRREMYRMIGTKEQNHGS</sequence>
<dbReference type="KEGG" id="aor:AO090010000539"/>
<dbReference type="EMBL" id="AP007175">
    <property type="protein sequence ID" value="BAE66385.1"/>
    <property type="molecule type" value="Genomic_DNA"/>
</dbReference>
<keyword evidence="2" id="KW-1185">Reference proteome</keyword>
<gene>
    <name evidence="1" type="ORF">AO090010000539</name>
</gene>
<dbReference type="EMBL" id="BA000056">
    <property type="protein sequence ID" value="BAE66385.1"/>
    <property type="molecule type" value="Genomic_DNA"/>
</dbReference>
<reference evidence="1 2" key="1">
    <citation type="journal article" date="2005" name="Nature">
        <title>Genome sequencing and analysis of Aspergillus oryzae.</title>
        <authorList>
            <person name="Machida M."/>
            <person name="Asai K."/>
            <person name="Sano M."/>
            <person name="Tanaka T."/>
            <person name="Kumagai T."/>
            <person name="Terai G."/>
            <person name="Kusumoto K."/>
            <person name="Arima T."/>
            <person name="Akita O."/>
            <person name="Kashiwagi Y."/>
            <person name="Abe K."/>
            <person name="Gomi K."/>
            <person name="Horiuchi H."/>
            <person name="Kitamoto K."/>
            <person name="Kobayashi T."/>
            <person name="Takeuchi M."/>
            <person name="Denning D.W."/>
            <person name="Galagan J.E."/>
            <person name="Nierman W.C."/>
            <person name="Yu J."/>
            <person name="Archer D.B."/>
            <person name="Bennett J.W."/>
            <person name="Bhatnagar D."/>
            <person name="Cleveland T.E."/>
            <person name="Fedorova N.D."/>
            <person name="Gotoh O."/>
            <person name="Horikawa H."/>
            <person name="Hosoyama A."/>
            <person name="Ichinomiya M."/>
            <person name="Igarashi R."/>
            <person name="Iwashita K."/>
            <person name="Juvvadi P.R."/>
            <person name="Kato M."/>
            <person name="Kato Y."/>
            <person name="Kin T."/>
            <person name="Kokubun A."/>
            <person name="Maeda H."/>
            <person name="Maeyama N."/>
            <person name="Maruyama J."/>
            <person name="Nagasaki H."/>
            <person name="Nakajima T."/>
            <person name="Oda K."/>
            <person name="Okada K."/>
            <person name="Paulsen I."/>
            <person name="Sakamoto K."/>
            <person name="Sawano T."/>
            <person name="Takahashi M."/>
            <person name="Takase K."/>
            <person name="Terabayashi Y."/>
            <person name="Wortman J."/>
            <person name="Yamada O."/>
            <person name="Yamagata Y."/>
            <person name="Anazawa H."/>
            <person name="Hata Y."/>
            <person name="Koide Y."/>
            <person name="Komori T."/>
            <person name="Koyama Y."/>
            <person name="Minetoki T."/>
            <person name="Suharnan S."/>
            <person name="Tanaka A."/>
            <person name="Isono K."/>
            <person name="Kuhara S."/>
            <person name="Ogasawara N."/>
            <person name="Kikuchi H."/>
        </authorList>
    </citation>
    <scope>NUCLEOTIDE SEQUENCE [LARGE SCALE GENOMIC DNA]</scope>
    <source>
        <strain evidence="2">ATCC 42149 / RIB 40</strain>
    </source>
</reference>
<dbReference type="AlphaFoldDB" id="Q2TWI8"/>
<accession>Q2TWI8</accession>
<name>Q2TWI8_ASPOR</name>
<evidence type="ECO:0000313" key="2">
    <source>
        <dbReference type="Proteomes" id="UP000006564"/>
    </source>
</evidence>
<evidence type="ECO:0000313" key="1">
    <source>
        <dbReference type="EMBL" id="BAE66385.1"/>
    </source>
</evidence>
<protein>
    <submittedName>
        <fullName evidence="1">DNA, SC010</fullName>
    </submittedName>
</protein>
<dbReference type="HOGENOM" id="CLU_1467863_0_0_1"/>
<organism evidence="1 2">
    <name type="scientific">Aspergillus oryzae (strain ATCC 42149 / RIB 40)</name>
    <name type="common">Yellow koji mold</name>
    <dbReference type="NCBI Taxonomy" id="510516"/>
    <lineage>
        <taxon>Eukaryota</taxon>
        <taxon>Fungi</taxon>
        <taxon>Dikarya</taxon>
        <taxon>Ascomycota</taxon>
        <taxon>Pezizomycotina</taxon>
        <taxon>Eurotiomycetes</taxon>
        <taxon>Eurotiomycetidae</taxon>
        <taxon>Eurotiales</taxon>
        <taxon>Aspergillaceae</taxon>
        <taxon>Aspergillus</taxon>
        <taxon>Aspergillus subgen. Circumdati</taxon>
    </lineage>
</organism>
<dbReference type="GeneID" id="5999652"/>
<dbReference type="VEuPathDB" id="FungiDB:AO090010000539"/>
<proteinExistence type="predicted"/>
<dbReference type="Proteomes" id="UP000006564">
    <property type="component" value="Chromosome 8"/>
</dbReference>